<evidence type="ECO:0000313" key="2">
    <source>
        <dbReference type="Proteomes" id="UP000606721"/>
    </source>
</evidence>
<proteinExistence type="predicted"/>
<dbReference type="EMBL" id="JACJQT010000001">
    <property type="protein sequence ID" value="MBD2276780.1"/>
    <property type="molecule type" value="Genomic_DNA"/>
</dbReference>
<gene>
    <name evidence="1" type="ORF">H6F99_00120</name>
</gene>
<organism evidence="1 2">
    <name type="scientific">Aphanizomenon flos-aquae FACHB-1040</name>
    <dbReference type="NCBI Taxonomy" id="2692887"/>
    <lineage>
        <taxon>Bacteria</taxon>
        <taxon>Bacillati</taxon>
        <taxon>Cyanobacteriota</taxon>
        <taxon>Cyanophyceae</taxon>
        <taxon>Nostocales</taxon>
        <taxon>Aphanizomenonaceae</taxon>
        <taxon>Aphanizomenon</taxon>
    </lineage>
</organism>
<evidence type="ECO:0000313" key="1">
    <source>
        <dbReference type="EMBL" id="MBD2276780.1"/>
    </source>
</evidence>
<accession>A0ABR8BQR5</accession>
<dbReference type="InterPro" id="IPR019117">
    <property type="entry name" value="CRISPR-assoc_protein_Cmr3"/>
</dbReference>
<dbReference type="RefSeq" id="WP_190381933.1">
    <property type="nucleotide sequence ID" value="NZ_JACJQT010000001.1"/>
</dbReference>
<dbReference type="Proteomes" id="UP000606721">
    <property type="component" value="Unassembled WGS sequence"/>
</dbReference>
<comment type="caution">
    <text evidence="1">The sequence shown here is derived from an EMBL/GenBank/DDBJ whole genome shotgun (WGS) entry which is preliminary data.</text>
</comment>
<keyword evidence="2" id="KW-1185">Reference proteome</keyword>
<reference evidence="1 2" key="1">
    <citation type="journal article" date="2020" name="ISME J.">
        <title>Comparative genomics reveals insights into cyanobacterial evolution and habitat adaptation.</title>
        <authorList>
            <person name="Chen M.Y."/>
            <person name="Teng W.K."/>
            <person name="Zhao L."/>
            <person name="Hu C.X."/>
            <person name="Zhou Y.K."/>
            <person name="Han B.P."/>
            <person name="Song L.R."/>
            <person name="Shu W.S."/>
        </authorList>
    </citation>
    <scope>NUCLEOTIDE SEQUENCE [LARGE SCALE GENOMIC DNA]</scope>
    <source>
        <strain evidence="1 2">FACHB-1040</strain>
    </source>
</reference>
<sequence>MFKYLICINPLGFMYGSAGAFLSPENLVGRSGSKFPPEAATLSGLFFRVNQDQKLWNENDLSNELCVAGPFWGEYDDPEYFYVPIPWTKIIADGESSEWEFKNDKWYCENSDLKAEYKWQKINCWNESAEDIRKGNVEKEPWKFEPILHPRTKKDERCTLETDGLFLEYAVQMKPEYCLIYLSTHSFPEGWYKFGGENHVVEINSVELPDDSPILEQLQKPIKNKFALITPAVWGSNRLSQRFPENAFSTNPDNIKMLTDKPIPYRYRVGDKQTKQGRLGRGRYSVPSGSVYVLDTPINKPWWEWDEKWFPKEGFSLKKMGCGLCLPIDI</sequence>
<name>A0ABR8BQR5_APHFL</name>
<protein>
    <submittedName>
        <fullName evidence="1">CRISPR-associated protein</fullName>
    </submittedName>
</protein>
<dbReference type="Pfam" id="PF09700">
    <property type="entry name" value="Cas_Cmr3"/>
    <property type="match status" value="1"/>
</dbReference>